<dbReference type="Proteomes" id="UP000326396">
    <property type="component" value="Linkage Group LG1"/>
</dbReference>
<organism evidence="1 2">
    <name type="scientific">Mikania micrantha</name>
    <name type="common">bitter vine</name>
    <dbReference type="NCBI Taxonomy" id="192012"/>
    <lineage>
        <taxon>Eukaryota</taxon>
        <taxon>Viridiplantae</taxon>
        <taxon>Streptophyta</taxon>
        <taxon>Embryophyta</taxon>
        <taxon>Tracheophyta</taxon>
        <taxon>Spermatophyta</taxon>
        <taxon>Magnoliopsida</taxon>
        <taxon>eudicotyledons</taxon>
        <taxon>Gunneridae</taxon>
        <taxon>Pentapetalae</taxon>
        <taxon>asterids</taxon>
        <taxon>campanulids</taxon>
        <taxon>Asterales</taxon>
        <taxon>Asteraceae</taxon>
        <taxon>Asteroideae</taxon>
        <taxon>Heliantheae alliance</taxon>
        <taxon>Eupatorieae</taxon>
        <taxon>Mikania</taxon>
    </lineage>
</organism>
<reference evidence="1 2" key="1">
    <citation type="submission" date="2019-05" db="EMBL/GenBank/DDBJ databases">
        <title>Mikania micrantha, genome provides insights into the molecular mechanism of rapid growth.</title>
        <authorList>
            <person name="Liu B."/>
        </authorList>
    </citation>
    <scope>NUCLEOTIDE SEQUENCE [LARGE SCALE GENOMIC DNA]</scope>
    <source>
        <strain evidence="1">NLD-2019</strain>
        <tissue evidence="1">Leaf</tissue>
    </source>
</reference>
<name>A0A5N6Q5H4_9ASTR</name>
<sequence>MDDLGEEGGFIGRIPPYRGRLFRCSEIGNLMDIQVKERIRALIPGLNLMGGEGLRNPSGVRASGGTRVSRSEIEESILAINRQDN</sequence>
<keyword evidence="2" id="KW-1185">Reference proteome</keyword>
<protein>
    <submittedName>
        <fullName evidence="1">Uncharacterized protein</fullName>
    </submittedName>
</protein>
<gene>
    <name evidence="1" type="ORF">E3N88_02347</name>
</gene>
<comment type="caution">
    <text evidence="1">The sequence shown here is derived from an EMBL/GenBank/DDBJ whole genome shotgun (WGS) entry which is preliminary data.</text>
</comment>
<evidence type="ECO:0000313" key="2">
    <source>
        <dbReference type="Proteomes" id="UP000326396"/>
    </source>
</evidence>
<accession>A0A5N6Q5H4</accession>
<dbReference type="EMBL" id="SZYD01000001">
    <property type="protein sequence ID" value="KAD7479211.1"/>
    <property type="molecule type" value="Genomic_DNA"/>
</dbReference>
<dbReference type="AlphaFoldDB" id="A0A5N6Q5H4"/>
<proteinExistence type="predicted"/>
<evidence type="ECO:0000313" key="1">
    <source>
        <dbReference type="EMBL" id="KAD7479211.1"/>
    </source>
</evidence>